<evidence type="ECO:0000256" key="2">
    <source>
        <dbReference type="SAM" id="Phobius"/>
    </source>
</evidence>
<dbReference type="Proteomes" id="UP000582659">
    <property type="component" value="Unassembled WGS sequence"/>
</dbReference>
<keyword evidence="2" id="KW-0812">Transmembrane</keyword>
<evidence type="ECO:0000313" key="6">
    <source>
        <dbReference type="WBParaSite" id="BXY_0387800.1"/>
    </source>
</evidence>
<sequence>MSVHSEFWDVINRDCKPPEAISCLNGSDINIDGDCTVNRVKFIQNRERILQLHWNLGNVWPDDYNDIKTRIWQKVYWRFDQCVISLEFVMKDKEHVYFNGTTNYNNSKIDPLTLNLSRSAEIRLNISAVGGIEVFYLPGIQSRSSCRPFMDSNSTEKEIHADVIVFSNNWYNNTALIKNVTEDGISDEEIVPRTMLLSGSTTAETTNVTSKYHPPITLRIGLFFAGLSVGIGLTVVMGMIILCIKWKKNKPRYLMVISLANSIALRRYQIVTHQNKDVKFAKETDEMEKKAKELRSKLKLQRKKKLVREAVDAKAKMESETPSYSHNMTSTTISKKWSESELDQYGRNKLVNRKREKQERSGSKKDTAPAAGKKHNSDETQQQSSAPHASDEM</sequence>
<accession>A0A1I7RT24</accession>
<evidence type="ECO:0000256" key="1">
    <source>
        <dbReference type="SAM" id="MobiDB-lite"/>
    </source>
</evidence>
<reference evidence="3" key="2">
    <citation type="submission" date="2020-09" db="EMBL/GenBank/DDBJ databases">
        <authorList>
            <person name="Kikuchi T."/>
        </authorList>
    </citation>
    <scope>NUCLEOTIDE SEQUENCE</scope>
    <source>
        <strain evidence="3">Ka4C1</strain>
    </source>
</reference>
<feature type="compositionally biased region" description="Basic and acidic residues" evidence="1">
    <location>
        <begin position="309"/>
        <end position="319"/>
    </location>
</feature>
<feature type="transmembrane region" description="Helical" evidence="2">
    <location>
        <begin position="220"/>
        <end position="244"/>
    </location>
</feature>
<protein>
    <submittedName>
        <fullName evidence="3">(pine wood nematode) hypothetical protein</fullName>
    </submittedName>
</protein>
<feature type="region of interest" description="Disordered" evidence="1">
    <location>
        <begin position="309"/>
        <end position="393"/>
    </location>
</feature>
<evidence type="ECO:0000313" key="3">
    <source>
        <dbReference type="EMBL" id="CAD5231470.1"/>
    </source>
</evidence>
<keyword evidence="5" id="KW-1185">Reference proteome</keyword>
<dbReference type="Proteomes" id="UP000095284">
    <property type="component" value="Unplaced"/>
</dbReference>
<organism evidence="4 6">
    <name type="scientific">Bursaphelenchus xylophilus</name>
    <name type="common">Pinewood nematode worm</name>
    <name type="synonym">Aphelenchoides xylophilus</name>
    <dbReference type="NCBI Taxonomy" id="6326"/>
    <lineage>
        <taxon>Eukaryota</taxon>
        <taxon>Metazoa</taxon>
        <taxon>Ecdysozoa</taxon>
        <taxon>Nematoda</taxon>
        <taxon>Chromadorea</taxon>
        <taxon>Rhabditida</taxon>
        <taxon>Tylenchina</taxon>
        <taxon>Tylenchomorpha</taxon>
        <taxon>Aphelenchoidea</taxon>
        <taxon>Aphelenchoididae</taxon>
        <taxon>Bursaphelenchus</taxon>
    </lineage>
</organism>
<dbReference type="AlphaFoldDB" id="A0A1I7RT24"/>
<name>A0A1I7RT24_BURXY</name>
<dbReference type="Proteomes" id="UP000659654">
    <property type="component" value="Unassembled WGS sequence"/>
</dbReference>
<dbReference type="EMBL" id="CAJFCV020000005">
    <property type="protein sequence ID" value="CAG9122662.1"/>
    <property type="molecule type" value="Genomic_DNA"/>
</dbReference>
<keyword evidence="2" id="KW-0472">Membrane</keyword>
<proteinExistence type="predicted"/>
<evidence type="ECO:0000313" key="5">
    <source>
        <dbReference type="Proteomes" id="UP000659654"/>
    </source>
</evidence>
<feature type="compositionally biased region" description="Polar residues" evidence="1">
    <location>
        <begin position="320"/>
        <end position="335"/>
    </location>
</feature>
<keyword evidence="2" id="KW-1133">Transmembrane helix</keyword>
<feature type="compositionally biased region" description="Basic and acidic residues" evidence="1">
    <location>
        <begin position="356"/>
        <end position="367"/>
    </location>
</feature>
<evidence type="ECO:0000313" key="4">
    <source>
        <dbReference type="Proteomes" id="UP000095284"/>
    </source>
</evidence>
<dbReference type="OrthoDB" id="10670025at2759"/>
<reference evidence="6" key="1">
    <citation type="submission" date="2016-11" db="UniProtKB">
        <authorList>
            <consortium name="WormBaseParasite"/>
        </authorList>
    </citation>
    <scope>IDENTIFICATION</scope>
</reference>
<gene>
    <name evidence="3" type="ORF">BXYJ_LOCUS11566</name>
</gene>
<dbReference type="EMBL" id="CAJFDI010000005">
    <property type="protein sequence ID" value="CAD5231470.1"/>
    <property type="molecule type" value="Genomic_DNA"/>
</dbReference>
<dbReference type="WBParaSite" id="BXY_0387800.1">
    <property type="protein sequence ID" value="BXY_0387800.1"/>
    <property type="gene ID" value="BXY_0387800"/>
</dbReference>